<comment type="caution">
    <text evidence="1">The sequence shown here is derived from an EMBL/GenBank/DDBJ whole genome shotgun (WGS) entry which is preliminary data.</text>
</comment>
<gene>
    <name evidence="1" type="ORF">V3851_13840</name>
</gene>
<evidence type="ECO:0000313" key="2">
    <source>
        <dbReference type="Proteomes" id="UP001306950"/>
    </source>
</evidence>
<dbReference type="Proteomes" id="UP001306950">
    <property type="component" value="Unassembled WGS sequence"/>
</dbReference>
<dbReference type="InterPro" id="IPR012347">
    <property type="entry name" value="Ferritin-like"/>
</dbReference>
<reference evidence="1 2" key="1">
    <citation type="submission" date="2024-02" db="EMBL/GenBank/DDBJ databases">
        <title>A nitrogen-fixing paenibacillus bacterium.</title>
        <authorList>
            <person name="Zhang W.L."/>
            <person name="Chen S.F."/>
        </authorList>
    </citation>
    <scope>NUCLEOTIDE SEQUENCE [LARGE SCALE GENOMIC DNA]</scope>
    <source>
        <strain evidence="1 2">M1</strain>
    </source>
</reference>
<keyword evidence="2" id="KW-1185">Reference proteome</keyword>
<name>A0ABU7VT18_9BACL</name>
<evidence type="ECO:0008006" key="3">
    <source>
        <dbReference type="Google" id="ProtNLM"/>
    </source>
</evidence>
<sequence length="76" mass="8322">MNYGQMKPLSGKEVNYIADSVANEDMMIRMCAAASAVCTNAQLAGAISDHLRVHEQHMHMLVDALKQHQQLAPAQS</sequence>
<dbReference type="Gene3D" id="1.20.1260.10">
    <property type="match status" value="1"/>
</dbReference>
<evidence type="ECO:0000313" key="1">
    <source>
        <dbReference type="EMBL" id="MEF2966919.1"/>
    </source>
</evidence>
<accession>A0ABU7VT18</accession>
<proteinExistence type="predicted"/>
<dbReference type="RefSeq" id="WP_331847142.1">
    <property type="nucleotide sequence ID" value="NZ_JAZHPZ010000006.1"/>
</dbReference>
<dbReference type="EMBL" id="JAZHPZ010000006">
    <property type="protein sequence ID" value="MEF2966919.1"/>
    <property type="molecule type" value="Genomic_DNA"/>
</dbReference>
<organism evidence="1 2">
    <name type="scientific">Paenibacillus haidiansis</name>
    <dbReference type="NCBI Taxonomy" id="1574488"/>
    <lineage>
        <taxon>Bacteria</taxon>
        <taxon>Bacillati</taxon>
        <taxon>Bacillota</taxon>
        <taxon>Bacilli</taxon>
        <taxon>Bacillales</taxon>
        <taxon>Paenibacillaceae</taxon>
        <taxon>Paenibacillus</taxon>
    </lineage>
</organism>
<protein>
    <recommendedName>
        <fullName evidence="3">Spore coat protein</fullName>
    </recommendedName>
</protein>